<dbReference type="AlphaFoldDB" id="A0AAV2U4M6"/>
<organism evidence="2 3">
    <name type="scientific">Haemophilus influenzae F3047</name>
    <dbReference type="NCBI Taxonomy" id="935897"/>
    <lineage>
        <taxon>Bacteria</taxon>
        <taxon>Pseudomonadati</taxon>
        <taxon>Pseudomonadota</taxon>
        <taxon>Gammaproteobacteria</taxon>
        <taxon>Pasteurellales</taxon>
        <taxon>Pasteurellaceae</taxon>
        <taxon>Haemophilus</taxon>
    </lineage>
</organism>
<proteinExistence type="predicted"/>
<dbReference type="PANTHER" id="PTHR30535">
    <property type="entry name" value="VITAMIN B12-BINDING PROTEIN"/>
    <property type="match status" value="1"/>
</dbReference>
<dbReference type="SUPFAM" id="SSF53807">
    <property type="entry name" value="Helical backbone' metal receptor"/>
    <property type="match status" value="1"/>
</dbReference>
<dbReference type="InterPro" id="IPR002491">
    <property type="entry name" value="ABC_transptr_periplasmic_BD"/>
</dbReference>
<dbReference type="InterPro" id="IPR050902">
    <property type="entry name" value="ABC_Transporter_SBP"/>
</dbReference>
<dbReference type="Pfam" id="PF01497">
    <property type="entry name" value="Peripla_BP_2"/>
    <property type="match status" value="1"/>
</dbReference>
<protein>
    <submittedName>
        <fullName evidence="2">ABC transport protein</fullName>
    </submittedName>
</protein>
<evidence type="ECO:0000313" key="3">
    <source>
        <dbReference type="Proteomes" id="UP000006797"/>
    </source>
</evidence>
<dbReference type="Proteomes" id="UP000006797">
    <property type="component" value="Chromosome"/>
</dbReference>
<dbReference type="PANTHER" id="PTHR30535:SF34">
    <property type="entry name" value="MOLYBDATE-BINDING PROTEIN MOLA"/>
    <property type="match status" value="1"/>
</dbReference>
<evidence type="ECO:0000313" key="2">
    <source>
        <dbReference type="EMBL" id="CBY86965.1"/>
    </source>
</evidence>
<evidence type="ECO:0000259" key="1">
    <source>
        <dbReference type="PROSITE" id="PS50983"/>
    </source>
</evidence>
<gene>
    <name evidence="2" type="ORF">HICON_15040</name>
</gene>
<name>A0AAV2U4M6_HAEIF</name>
<sequence length="217" mass="25021">MHLYHTDRTFAQTQAPYLLLDGRLSETPALLRKLGKLLGNEKQAEAQAKYAEDTLKQARDFAKQHHKTAYLARNADGLQTGQKGSIHTEAMELVGLENVAEGDQKGLTQVSMEQLLLWNPQMIFTQYDEFYKDLKNNPQWKELSAVKNQQVFFVPHTPFGWIDSPPSLNRLLGARWLQHMLSGKANADFVPEMQRFYKLFYHIDLTNEQALKLFQVK</sequence>
<accession>A0AAV2U4M6</accession>
<dbReference type="KEGG" id="hil:HICON_15040"/>
<dbReference type="EMBL" id="FQ670204">
    <property type="protein sequence ID" value="CBY86965.1"/>
    <property type="molecule type" value="Genomic_DNA"/>
</dbReference>
<dbReference type="GO" id="GO:0071281">
    <property type="term" value="P:cellular response to iron ion"/>
    <property type="evidence" value="ECO:0007669"/>
    <property type="project" value="TreeGrafter"/>
</dbReference>
<dbReference type="Gene3D" id="1.20.58.2180">
    <property type="match status" value="1"/>
</dbReference>
<reference evidence="2 3" key="1">
    <citation type="journal article" date="2012" name="Emerg. Infect. Dis.">
        <title>Lineage-specific Virulence Determinants of Haemophilus influenzae Biogroup aegyptius.</title>
        <authorList>
            <person name="Strouts F.R."/>
            <person name="Power P."/>
            <person name="Croucher N.J."/>
            <person name="Corton N."/>
            <person name="van Tonder A."/>
            <person name="Quail M.A."/>
            <person name="Langford P.R."/>
            <person name="Hudson M.J."/>
            <person name="Parkhill J."/>
            <person name="Kroll J.S."/>
            <person name="Bentley S.D."/>
        </authorList>
    </citation>
    <scope>NUCLEOTIDE SEQUENCE [LARGE SCALE GENOMIC DNA]</scope>
    <source>
        <strain evidence="2 3">F3047</strain>
    </source>
</reference>
<feature type="domain" description="Fe/B12 periplasmic-binding" evidence="1">
    <location>
        <begin position="1"/>
        <end position="185"/>
    </location>
</feature>
<dbReference type="Gene3D" id="3.40.50.1980">
    <property type="entry name" value="Nitrogenase molybdenum iron protein domain"/>
    <property type="match status" value="1"/>
</dbReference>
<dbReference type="PROSITE" id="PS50983">
    <property type="entry name" value="FE_B12_PBP"/>
    <property type="match status" value="1"/>
</dbReference>